<dbReference type="PANTHER" id="PTHR31814:SF2">
    <property type="entry name" value="PHOSPHOMEVALONATE KINASE"/>
    <property type="match status" value="1"/>
</dbReference>
<dbReference type="GO" id="GO:0019287">
    <property type="term" value="P:isopentenyl diphosphate biosynthetic process, mevalonate pathway"/>
    <property type="evidence" value="ECO:0007669"/>
    <property type="project" value="UniProtKB-UniRule"/>
</dbReference>
<evidence type="ECO:0000256" key="13">
    <source>
        <dbReference type="PIRNR" id="PIRNR017288"/>
    </source>
</evidence>
<comment type="pathway">
    <text evidence="1 13">Isoprenoid biosynthesis; isopentenyl diphosphate biosynthesis via mevalonate pathway; isopentenyl diphosphate from (R)-mevalonate: step 2/3.</text>
</comment>
<evidence type="ECO:0000256" key="12">
    <source>
        <dbReference type="ARBA" id="ARBA00029326"/>
    </source>
</evidence>
<keyword evidence="11 13" id="KW-0753">Steroid metabolism</keyword>
<dbReference type="Gene3D" id="3.30.230.10">
    <property type="match status" value="1"/>
</dbReference>
<dbReference type="SUPFAM" id="SSF54211">
    <property type="entry name" value="Ribosomal protein S5 domain 2-like"/>
    <property type="match status" value="1"/>
</dbReference>
<dbReference type="InterPro" id="IPR016005">
    <property type="entry name" value="Erg8"/>
</dbReference>
<keyword evidence="4 13" id="KW-0444">Lipid biosynthesis</keyword>
<gene>
    <name evidence="14" type="primary">PMK</name>
    <name evidence="14" type="ORF">Hypma_002631</name>
</gene>
<dbReference type="UniPathway" id="UPA00057">
    <property type="reaction ID" value="UER00099"/>
</dbReference>
<keyword evidence="10 13" id="KW-0443">Lipid metabolism</keyword>
<dbReference type="GO" id="GO:0006696">
    <property type="term" value="P:ergosterol biosynthetic process"/>
    <property type="evidence" value="ECO:0007669"/>
    <property type="project" value="TreeGrafter"/>
</dbReference>
<dbReference type="PIRSF" id="PIRSF017288">
    <property type="entry name" value="PMK_GHMP_euk"/>
    <property type="match status" value="1"/>
</dbReference>
<dbReference type="PANTHER" id="PTHR31814">
    <property type="match status" value="1"/>
</dbReference>
<evidence type="ECO:0000313" key="15">
    <source>
        <dbReference type="Proteomes" id="UP000076154"/>
    </source>
</evidence>
<comment type="catalytic activity">
    <reaction evidence="12">
        <text>(R)-5-phosphomevalonate + ATP = (R)-5-diphosphomevalonate + ADP</text>
        <dbReference type="Rhea" id="RHEA:16341"/>
        <dbReference type="ChEBI" id="CHEBI:30616"/>
        <dbReference type="ChEBI" id="CHEBI:57557"/>
        <dbReference type="ChEBI" id="CHEBI:58146"/>
        <dbReference type="ChEBI" id="CHEBI:456216"/>
        <dbReference type="EC" id="2.7.4.2"/>
    </reaction>
    <physiologicalReaction direction="left-to-right" evidence="12">
        <dbReference type="Rhea" id="RHEA:16342"/>
    </physiologicalReaction>
</comment>
<dbReference type="FunCoup" id="A0A369J4T7">
    <property type="interactions" value="91"/>
</dbReference>
<dbReference type="GO" id="GO:0005524">
    <property type="term" value="F:ATP binding"/>
    <property type="evidence" value="ECO:0007669"/>
    <property type="project" value="UniProtKB-UniRule"/>
</dbReference>
<evidence type="ECO:0000256" key="3">
    <source>
        <dbReference type="ARBA" id="ARBA00012958"/>
    </source>
</evidence>
<protein>
    <recommendedName>
        <fullName evidence="3 13">Phosphomevalonate kinase</fullName>
        <ecNumber evidence="3 13">2.7.4.2</ecNumber>
    </recommendedName>
</protein>
<evidence type="ECO:0000256" key="11">
    <source>
        <dbReference type="ARBA" id="ARBA00023221"/>
    </source>
</evidence>
<dbReference type="STRING" id="39966.A0A369J4T7"/>
<keyword evidence="15" id="KW-1185">Reference proteome</keyword>
<evidence type="ECO:0000256" key="7">
    <source>
        <dbReference type="ARBA" id="ARBA00022777"/>
    </source>
</evidence>
<dbReference type="GO" id="GO:0004631">
    <property type="term" value="F:phosphomevalonate kinase activity"/>
    <property type="evidence" value="ECO:0007669"/>
    <property type="project" value="UniProtKB-UniRule"/>
</dbReference>
<dbReference type="OrthoDB" id="10262935at2759"/>
<proteinExistence type="inferred from homology"/>
<evidence type="ECO:0000313" key="14">
    <source>
        <dbReference type="EMBL" id="RDB16968.1"/>
    </source>
</evidence>
<evidence type="ECO:0000256" key="5">
    <source>
        <dbReference type="ARBA" id="ARBA00022679"/>
    </source>
</evidence>
<dbReference type="GO" id="GO:0005777">
    <property type="term" value="C:peroxisome"/>
    <property type="evidence" value="ECO:0007669"/>
    <property type="project" value="TreeGrafter"/>
</dbReference>
<dbReference type="InParanoid" id="A0A369J4T7"/>
<organism evidence="14 15">
    <name type="scientific">Hypsizygus marmoreus</name>
    <name type="common">White beech mushroom</name>
    <name type="synonym">Agaricus marmoreus</name>
    <dbReference type="NCBI Taxonomy" id="39966"/>
    <lineage>
        <taxon>Eukaryota</taxon>
        <taxon>Fungi</taxon>
        <taxon>Dikarya</taxon>
        <taxon>Basidiomycota</taxon>
        <taxon>Agaricomycotina</taxon>
        <taxon>Agaricomycetes</taxon>
        <taxon>Agaricomycetidae</taxon>
        <taxon>Agaricales</taxon>
        <taxon>Tricholomatineae</taxon>
        <taxon>Lyophyllaceae</taxon>
        <taxon>Hypsizygus</taxon>
    </lineage>
</organism>
<dbReference type="InterPro" id="IPR035102">
    <property type="entry name" value="Phosphomevalonate_kinase"/>
</dbReference>
<keyword evidence="5 13" id="KW-0808">Transferase</keyword>
<dbReference type="InterPro" id="IPR020568">
    <property type="entry name" value="Ribosomal_Su5_D2-typ_SF"/>
</dbReference>
<evidence type="ECO:0000256" key="9">
    <source>
        <dbReference type="ARBA" id="ARBA00022955"/>
    </source>
</evidence>
<evidence type="ECO:0000256" key="8">
    <source>
        <dbReference type="ARBA" id="ARBA00022840"/>
    </source>
</evidence>
<dbReference type="GO" id="GO:0010142">
    <property type="term" value="P:farnesyl diphosphate biosynthetic process, mevalonate pathway"/>
    <property type="evidence" value="ECO:0007669"/>
    <property type="project" value="TreeGrafter"/>
</dbReference>
<evidence type="ECO:0000256" key="10">
    <source>
        <dbReference type="ARBA" id="ARBA00023098"/>
    </source>
</evidence>
<keyword evidence="7 13" id="KW-0418">Kinase</keyword>
<sequence length="499" mass="53342">MASATVVSAPGKVLIAGGYLVLDPKYSGTVVSTSSRFYTVIRDDSSCGASRIRVRSPQFVGAAWDYVVKTEGGVVDIEGAETNATKNKFVHLALQKTIALAAEISGIESVNKTLSKGIDISIVGDNDFYSQREKLASLGLPRTLDSLSQISPFAPTGAPLSQVHKTGLGSSASLITSLVSALLLHFSSIPAASLESNDSKGRLLAHNLAQYVHCLAQGKVGSGFDVSAAVFGSHLYTRFNPSVLHGLMGDDATKGQALLPILGAGNKAWDYRVQPFKLPPLTRIMLADVDAGSDTPSLVGKVLKWRSEKPEEALALWTSLDKLNARLAQTLADLSKLYEDDKENYTTAVKYIASLQPIQWIANPLQPEEERPIISKFFEAHQISQAVRAKMREMGDLSGVPIEPKEQTRLLDACVSLAGIIGGGVPGAGGYDAIWLLVCDPVDASPDIRPLERVEHEWSEYTELDVSPLSVVESLEGGARVEDLDAIPGLKHAVGVVSE</sequence>
<reference evidence="14" key="1">
    <citation type="submission" date="2018-04" db="EMBL/GenBank/DDBJ databases">
        <title>Whole genome sequencing of Hypsizygus marmoreus.</title>
        <authorList>
            <person name="Choi I.-G."/>
            <person name="Min B."/>
            <person name="Kim J.-G."/>
            <person name="Kim S."/>
            <person name="Oh Y.-L."/>
            <person name="Kong W.-S."/>
            <person name="Park H."/>
            <person name="Jeong J."/>
            <person name="Song E.-S."/>
        </authorList>
    </citation>
    <scope>NUCLEOTIDE SEQUENCE [LARGE SCALE GENOMIC DNA]</scope>
    <source>
        <strain evidence="14">51987-8</strain>
    </source>
</reference>
<dbReference type="InterPro" id="IPR014721">
    <property type="entry name" value="Ribsml_uS5_D2-typ_fold_subgr"/>
</dbReference>
<evidence type="ECO:0000256" key="6">
    <source>
        <dbReference type="ARBA" id="ARBA00022741"/>
    </source>
</evidence>
<dbReference type="EC" id="2.7.4.2" evidence="3 13"/>
<dbReference type="AlphaFoldDB" id="A0A369J4T7"/>
<evidence type="ECO:0000256" key="4">
    <source>
        <dbReference type="ARBA" id="ARBA00022516"/>
    </source>
</evidence>
<evidence type="ECO:0000256" key="2">
    <source>
        <dbReference type="ARBA" id="ARBA00006495"/>
    </source>
</evidence>
<accession>A0A369J4T7</accession>
<dbReference type="EMBL" id="LUEZ02000122">
    <property type="protein sequence ID" value="RDB16968.1"/>
    <property type="molecule type" value="Genomic_DNA"/>
</dbReference>
<name>A0A369J4T7_HYPMA</name>
<dbReference type="Proteomes" id="UP000076154">
    <property type="component" value="Unassembled WGS sequence"/>
</dbReference>
<keyword evidence="9 13" id="KW-0752">Steroid biosynthesis</keyword>
<comment type="caution">
    <text evidence="14">The sequence shown here is derived from an EMBL/GenBank/DDBJ whole genome shotgun (WGS) entry which is preliminary data.</text>
</comment>
<keyword evidence="8" id="KW-0067">ATP-binding</keyword>
<comment type="similarity">
    <text evidence="2 13">Belongs to the GHMP kinase family. Mevalonate kinase subfamily.</text>
</comment>
<evidence type="ECO:0000256" key="1">
    <source>
        <dbReference type="ARBA" id="ARBA00005017"/>
    </source>
</evidence>
<keyword evidence="6" id="KW-0547">Nucleotide-binding</keyword>